<evidence type="ECO:0000256" key="1">
    <source>
        <dbReference type="ARBA" id="ARBA00009512"/>
    </source>
</evidence>
<keyword evidence="4" id="KW-0687">Ribonucleoprotein</keyword>
<dbReference type="CDD" id="cd00473">
    <property type="entry name" value="bS6"/>
    <property type="match status" value="1"/>
</dbReference>
<dbReference type="InterPro" id="IPR020814">
    <property type="entry name" value="Ribosomal_S6_plastid/chlpt"/>
</dbReference>
<dbReference type="GO" id="GO:0005840">
    <property type="term" value="C:ribosome"/>
    <property type="evidence" value="ECO:0007669"/>
    <property type="project" value="UniProtKB-KW"/>
</dbReference>
<dbReference type="OrthoDB" id="9812702at2"/>
<dbReference type="Proteomes" id="UP000062160">
    <property type="component" value="Unassembled WGS sequence"/>
</dbReference>
<dbReference type="RefSeq" id="WP_059032122.1">
    <property type="nucleotide sequence ID" value="NZ_BSDN01000003.1"/>
</dbReference>
<dbReference type="NCBIfam" id="TIGR00166">
    <property type="entry name" value="S6"/>
    <property type="match status" value="1"/>
</dbReference>
<dbReference type="PANTHER" id="PTHR21011:SF1">
    <property type="entry name" value="SMALL RIBOSOMAL SUBUNIT PROTEIN BS6M"/>
    <property type="match status" value="1"/>
</dbReference>
<protein>
    <recommendedName>
        <fullName evidence="3 4">Small ribosomal subunit protein bS6</fullName>
    </recommendedName>
</protein>
<evidence type="ECO:0000256" key="4">
    <source>
        <dbReference type="HAMAP-Rule" id="MF_00360"/>
    </source>
</evidence>
<dbReference type="HAMAP" id="MF_00360">
    <property type="entry name" value="Ribosomal_bS6"/>
    <property type="match status" value="1"/>
</dbReference>
<organism evidence="5">
    <name type="scientific">Tepidanaerobacter syntrophicus</name>
    <dbReference type="NCBI Taxonomy" id="224999"/>
    <lineage>
        <taxon>Bacteria</taxon>
        <taxon>Bacillati</taxon>
        <taxon>Bacillota</taxon>
        <taxon>Clostridia</taxon>
        <taxon>Thermosediminibacterales</taxon>
        <taxon>Tepidanaerobacteraceae</taxon>
        <taxon>Tepidanaerobacter</taxon>
    </lineage>
</organism>
<dbReference type="InterPro" id="IPR014717">
    <property type="entry name" value="Transl_elong_EF1B/ribsomal_bS6"/>
</dbReference>
<dbReference type="PANTHER" id="PTHR21011">
    <property type="entry name" value="MITOCHONDRIAL 28S RIBOSOMAL PROTEIN S6"/>
    <property type="match status" value="1"/>
</dbReference>
<gene>
    <name evidence="4" type="primary">rpsF</name>
    <name evidence="5" type="ORF">TSYNT_6266</name>
</gene>
<evidence type="ECO:0000313" key="5">
    <source>
        <dbReference type="EMBL" id="GAQ24885.1"/>
    </source>
</evidence>
<accession>A0A0U9HDK4</accession>
<dbReference type="InterPro" id="IPR035980">
    <property type="entry name" value="Ribosomal_bS6_sf"/>
</dbReference>
<comment type="similarity">
    <text evidence="1 4">Belongs to the bacterial ribosomal protein bS6 family.</text>
</comment>
<evidence type="ECO:0000256" key="2">
    <source>
        <dbReference type="ARBA" id="ARBA00035104"/>
    </source>
</evidence>
<keyword evidence="4" id="KW-0694">RNA-binding</keyword>
<dbReference type="STRING" id="224999.GCA_001485475_00891"/>
<dbReference type="Pfam" id="PF01250">
    <property type="entry name" value="Ribosomal_S6"/>
    <property type="match status" value="1"/>
</dbReference>
<keyword evidence="4 5" id="KW-0689">Ribosomal protein</keyword>
<keyword evidence="6" id="KW-1185">Reference proteome</keyword>
<dbReference type="SUPFAM" id="SSF54995">
    <property type="entry name" value="Ribosomal protein S6"/>
    <property type="match status" value="1"/>
</dbReference>
<dbReference type="GO" id="GO:0070181">
    <property type="term" value="F:small ribosomal subunit rRNA binding"/>
    <property type="evidence" value="ECO:0007669"/>
    <property type="project" value="TreeGrafter"/>
</dbReference>
<reference evidence="5" key="1">
    <citation type="journal article" date="2016" name="Genome Announc.">
        <title>Draft Genome Sequence of the Syntrophic Lactate-Degrading Bacterium Tepidanaerobacter syntrophicus JLT.</title>
        <authorList>
            <person name="Matsuura N."/>
            <person name="Ohashi A."/>
            <person name="Tourlousse D.M."/>
            <person name="Sekiguchi Y."/>
        </authorList>
    </citation>
    <scope>NUCLEOTIDE SEQUENCE [LARGE SCALE GENOMIC DNA]</scope>
    <source>
        <strain evidence="5">JL</strain>
    </source>
</reference>
<proteinExistence type="inferred from homology"/>
<dbReference type="AlphaFoldDB" id="A0A0U9HDK4"/>
<evidence type="ECO:0000313" key="6">
    <source>
        <dbReference type="Proteomes" id="UP000062160"/>
    </source>
</evidence>
<dbReference type="Gene3D" id="3.30.70.60">
    <property type="match status" value="1"/>
</dbReference>
<dbReference type="GO" id="GO:0005737">
    <property type="term" value="C:cytoplasm"/>
    <property type="evidence" value="ECO:0007669"/>
    <property type="project" value="UniProtKB-ARBA"/>
</dbReference>
<evidence type="ECO:0000256" key="3">
    <source>
        <dbReference type="ARBA" id="ARBA00035294"/>
    </source>
</evidence>
<dbReference type="GO" id="GO:0006412">
    <property type="term" value="P:translation"/>
    <property type="evidence" value="ECO:0007669"/>
    <property type="project" value="UniProtKB-UniRule"/>
</dbReference>
<dbReference type="InterPro" id="IPR000529">
    <property type="entry name" value="Ribosomal_bS6"/>
</dbReference>
<dbReference type="EMBL" id="DF977000">
    <property type="protein sequence ID" value="GAQ24885.1"/>
    <property type="molecule type" value="Genomic_DNA"/>
</dbReference>
<dbReference type="GO" id="GO:1990904">
    <property type="term" value="C:ribonucleoprotein complex"/>
    <property type="evidence" value="ECO:0007669"/>
    <property type="project" value="UniProtKB-KW"/>
</dbReference>
<keyword evidence="4" id="KW-0699">rRNA-binding</keyword>
<sequence>MRNYETVFIVDPDLETDEVKSLVDKFKGLIEEQGGQVSDVEEWGKMRLAYPINDKREGYYFLMNFTANPATAQELERIYKITSGLMRFLVVNKEK</sequence>
<dbReference type="GO" id="GO:0003735">
    <property type="term" value="F:structural constituent of ribosome"/>
    <property type="evidence" value="ECO:0007669"/>
    <property type="project" value="InterPro"/>
</dbReference>
<name>A0A0U9HDK4_9FIRM</name>
<comment type="function">
    <text evidence="2 4">Binds together with bS18 to 16S ribosomal RNA.</text>
</comment>